<dbReference type="GO" id="GO:0005634">
    <property type="term" value="C:nucleus"/>
    <property type="evidence" value="ECO:0007669"/>
    <property type="project" value="TreeGrafter"/>
</dbReference>
<dbReference type="EMBL" id="KQ965754">
    <property type="protein sequence ID" value="KXS16284.1"/>
    <property type="molecule type" value="Genomic_DNA"/>
</dbReference>
<dbReference type="Pfam" id="PF00581">
    <property type="entry name" value="Rhodanese"/>
    <property type="match status" value="1"/>
</dbReference>
<feature type="region of interest" description="Disordered" evidence="1">
    <location>
        <begin position="103"/>
        <end position="135"/>
    </location>
</feature>
<keyword evidence="4" id="KW-1185">Reference proteome</keyword>
<sequence length="233" mass="25939">MTRTTLLTAGILRIKTRRLFSSQESSLPREFAVMKQHQLVSLLRDPSLQIGRDFIVVDVRDPDQFAKYHVRGALNVSEGTLVGADPWEAVEILRLEALRHREQSLEMPGNRTRSSTTQQQRAQTATAEAEANAEPWPSPLPPVLVFHCNLSLIRGPKSATHILQGLHEHEQKRASLRHEGLDDAEIRDKYGIAADVVRSVNLLEGGSKAWLRVFGPGGEATEDTTDLIVLQDS</sequence>
<dbReference type="InterPro" id="IPR001763">
    <property type="entry name" value="Rhodanese-like_dom"/>
</dbReference>
<accession>A0A139AIB6</accession>
<gene>
    <name evidence="3" type="ORF">M427DRAFT_154620</name>
</gene>
<evidence type="ECO:0000256" key="1">
    <source>
        <dbReference type="SAM" id="MobiDB-lite"/>
    </source>
</evidence>
<dbReference type="Gene3D" id="3.40.250.10">
    <property type="entry name" value="Rhodanese-like domain"/>
    <property type="match status" value="1"/>
</dbReference>
<dbReference type="InterPro" id="IPR036873">
    <property type="entry name" value="Rhodanese-like_dom_sf"/>
</dbReference>
<protein>
    <recommendedName>
        <fullName evidence="2">Rhodanese domain-containing protein</fullName>
    </recommendedName>
</protein>
<dbReference type="GO" id="GO:0004725">
    <property type="term" value="F:protein tyrosine phosphatase activity"/>
    <property type="evidence" value="ECO:0007669"/>
    <property type="project" value="TreeGrafter"/>
</dbReference>
<reference evidence="3 4" key="1">
    <citation type="journal article" date="2015" name="Genome Biol. Evol.">
        <title>Phylogenomic analyses indicate that early fungi evolved digesting cell walls of algal ancestors of land plants.</title>
        <authorList>
            <person name="Chang Y."/>
            <person name="Wang S."/>
            <person name="Sekimoto S."/>
            <person name="Aerts A.L."/>
            <person name="Choi C."/>
            <person name="Clum A."/>
            <person name="LaButti K.M."/>
            <person name="Lindquist E.A."/>
            <person name="Yee Ngan C."/>
            <person name="Ohm R.A."/>
            <person name="Salamov A.A."/>
            <person name="Grigoriev I.V."/>
            <person name="Spatafora J.W."/>
            <person name="Berbee M.L."/>
        </authorList>
    </citation>
    <scope>NUCLEOTIDE SEQUENCE [LARGE SCALE GENOMIC DNA]</scope>
    <source>
        <strain evidence="3 4">JEL478</strain>
    </source>
</reference>
<organism evidence="3 4">
    <name type="scientific">Gonapodya prolifera (strain JEL478)</name>
    <name type="common">Monoblepharis prolifera</name>
    <dbReference type="NCBI Taxonomy" id="1344416"/>
    <lineage>
        <taxon>Eukaryota</taxon>
        <taxon>Fungi</taxon>
        <taxon>Fungi incertae sedis</taxon>
        <taxon>Chytridiomycota</taxon>
        <taxon>Chytridiomycota incertae sedis</taxon>
        <taxon>Monoblepharidomycetes</taxon>
        <taxon>Monoblepharidales</taxon>
        <taxon>Gonapodyaceae</taxon>
        <taxon>Gonapodya</taxon>
    </lineage>
</organism>
<dbReference type="PANTHER" id="PTHR10828">
    <property type="entry name" value="M-PHASE INDUCER PHOSPHATASE DUAL SPECIFICITY PHOSPHATASE CDC25"/>
    <property type="match status" value="1"/>
</dbReference>
<dbReference type="GO" id="GO:0005737">
    <property type="term" value="C:cytoplasm"/>
    <property type="evidence" value="ECO:0007669"/>
    <property type="project" value="TreeGrafter"/>
</dbReference>
<proteinExistence type="predicted"/>
<dbReference type="SUPFAM" id="SSF52821">
    <property type="entry name" value="Rhodanese/Cell cycle control phosphatase"/>
    <property type="match status" value="1"/>
</dbReference>
<evidence type="ECO:0000313" key="4">
    <source>
        <dbReference type="Proteomes" id="UP000070544"/>
    </source>
</evidence>
<evidence type="ECO:0000313" key="3">
    <source>
        <dbReference type="EMBL" id="KXS16284.1"/>
    </source>
</evidence>
<feature type="compositionally biased region" description="Low complexity" evidence="1">
    <location>
        <begin position="110"/>
        <end position="134"/>
    </location>
</feature>
<evidence type="ECO:0000259" key="2">
    <source>
        <dbReference type="PROSITE" id="PS50206"/>
    </source>
</evidence>
<dbReference type="SMART" id="SM00450">
    <property type="entry name" value="RHOD"/>
    <property type="match status" value="1"/>
</dbReference>
<dbReference type="PANTHER" id="PTHR10828:SF38">
    <property type="entry name" value="ARSENICAL-RESISTANCE PROTEIN 2-RELATED"/>
    <property type="match status" value="1"/>
</dbReference>
<dbReference type="PROSITE" id="PS50206">
    <property type="entry name" value="RHODANESE_3"/>
    <property type="match status" value="1"/>
</dbReference>
<name>A0A139AIB6_GONPJ</name>
<dbReference type="AlphaFoldDB" id="A0A139AIB6"/>
<dbReference type="Proteomes" id="UP000070544">
    <property type="component" value="Unassembled WGS sequence"/>
</dbReference>
<dbReference type="OrthoDB" id="102559at2759"/>
<feature type="domain" description="Rhodanese" evidence="2">
    <location>
        <begin position="50"/>
        <end position="219"/>
    </location>
</feature>